<dbReference type="EMBL" id="JAUSRB010000002">
    <property type="protein sequence ID" value="MDP9867965.1"/>
    <property type="molecule type" value="Genomic_DNA"/>
</dbReference>
<keyword evidence="1" id="KW-0378">Hydrolase</keyword>
<evidence type="ECO:0000313" key="2">
    <source>
        <dbReference type="Proteomes" id="UP001230426"/>
    </source>
</evidence>
<dbReference type="Proteomes" id="UP001230426">
    <property type="component" value="Unassembled WGS sequence"/>
</dbReference>
<comment type="caution">
    <text evidence="1">The sequence shown here is derived from an EMBL/GenBank/DDBJ whole genome shotgun (WGS) entry which is preliminary data.</text>
</comment>
<reference evidence="1 2" key="1">
    <citation type="submission" date="2023-07" db="EMBL/GenBank/DDBJ databases">
        <title>Sequencing the genomes of 1000 actinobacteria strains.</title>
        <authorList>
            <person name="Klenk H.-P."/>
        </authorList>
    </citation>
    <scope>NUCLEOTIDE SEQUENCE [LARGE SCALE GENOMIC DNA]</scope>
    <source>
        <strain evidence="1 2">DSM 44109</strain>
    </source>
</reference>
<evidence type="ECO:0000313" key="1">
    <source>
        <dbReference type="EMBL" id="MDP9867965.1"/>
    </source>
</evidence>
<proteinExistence type="predicted"/>
<accession>A0ABT9RHZ3</accession>
<name>A0ABT9RHZ3_9ACTN</name>
<keyword evidence="2" id="KW-1185">Reference proteome</keyword>
<gene>
    <name evidence="1" type="ORF">J2S55_007231</name>
</gene>
<dbReference type="RefSeq" id="WP_306870215.1">
    <property type="nucleotide sequence ID" value="NZ_JAUSRB010000002.1"/>
</dbReference>
<organism evidence="1 2">
    <name type="scientific">Streptosporangium brasiliense</name>
    <dbReference type="NCBI Taxonomy" id="47480"/>
    <lineage>
        <taxon>Bacteria</taxon>
        <taxon>Bacillati</taxon>
        <taxon>Actinomycetota</taxon>
        <taxon>Actinomycetes</taxon>
        <taxon>Streptosporangiales</taxon>
        <taxon>Streptosporangiaceae</taxon>
        <taxon>Streptosporangium</taxon>
    </lineage>
</organism>
<dbReference type="GO" id="GO:0016787">
    <property type="term" value="F:hydrolase activity"/>
    <property type="evidence" value="ECO:0007669"/>
    <property type="project" value="UniProtKB-KW"/>
</dbReference>
<protein>
    <submittedName>
        <fullName evidence="1">Triacylglycerol esterase/lipase EstA (Alpha/beta hydrolase family)</fullName>
    </submittedName>
</protein>
<sequence>MSTPEPDIFTRSVVSCGADTADPADVTDATDAAEAVDAAAKVVAPATSEPLSAQAARASLRRELPVPIDVSWSFSMRV</sequence>